<name>A0A4U5PCM0_STECR</name>
<protein>
    <submittedName>
        <fullName evidence="1">Uncharacterized protein</fullName>
    </submittedName>
</protein>
<accession>A0A4U5PCM0</accession>
<evidence type="ECO:0000313" key="1">
    <source>
        <dbReference type="EMBL" id="TKR93951.1"/>
    </source>
</evidence>
<dbReference type="EMBL" id="AZBU02000002">
    <property type="protein sequence ID" value="TKR93951.1"/>
    <property type="molecule type" value="Genomic_DNA"/>
</dbReference>
<reference evidence="1 2" key="2">
    <citation type="journal article" date="2019" name="G3 (Bethesda)">
        <title>Hybrid Assembly of the Genome of the Entomopathogenic Nematode Steinernema carpocapsae Identifies the X-Chromosome.</title>
        <authorList>
            <person name="Serra L."/>
            <person name="Macchietto M."/>
            <person name="Macias-Munoz A."/>
            <person name="McGill C.J."/>
            <person name="Rodriguez I.M."/>
            <person name="Rodriguez B."/>
            <person name="Murad R."/>
            <person name="Mortazavi A."/>
        </authorList>
    </citation>
    <scope>NUCLEOTIDE SEQUENCE [LARGE SCALE GENOMIC DNA]</scope>
    <source>
        <strain evidence="1 2">ALL</strain>
    </source>
</reference>
<dbReference type="AlphaFoldDB" id="A0A4U5PCM0"/>
<dbReference type="Proteomes" id="UP000298663">
    <property type="component" value="Unassembled WGS sequence"/>
</dbReference>
<comment type="caution">
    <text evidence="1">The sequence shown here is derived from an EMBL/GenBank/DDBJ whole genome shotgun (WGS) entry which is preliminary data.</text>
</comment>
<keyword evidence="2" id="KW-1185">Reference proteome</keyword>
<organism evidence="1 2">
    <name type="scientific">Steinernema carpocapsae</name>
    <name type="common">Entomopathogenic nematode</name>
    <dbReference type="NCBI Taxonomy" id="34508"/>
    <lineage>
        <taxon>Eukaryota</taxon>
        <taxon>Metazoa</taxon>
        <taxon>Ecdysozoa</taxon>
        <taxon>Nematoda</taxon>
        <taxon>Chromadorea</taxon>
        <taxon>Rhabditida</taxon>
        <taxon>Tylenchina</taxon>
        <taxon>Panagrolaimomorpha</taxon>
        <taxon>Strongyloidoidea</taxon>
        <taxon>Steinernematidae</taxon>
        <taxon>Steinernema</taxon>
    </lineage>
</organism>
<evidence type="ECO:0000313" key="2">
    <source>
        <dbReference type="Proteomes" id="UP000298663"/>
    </source>
</evidence>
<gene>
    <name evidence="1" type="ORF">L596_008310</name>
</gene>
<sequence>MGSPSSRRWANLLASSFRLGDHLANYPATSDEAPHGRPKAKKVSAFRNFDLVPPRWRSLNKAFLVAVLGASILRFMAYELARAGSAKVIFGALSKPCFALNPSRSGVAQDAHDEAKLSTDPAANLKRYHLRSSKRI</sequence>
<reference evidence="1 2" key="1">
    <citation type="journal article" date="2015" name="Genome Biol.">
        <title>Comparative genomics of Steinernema reveals deeply conserved gene regulatory networks.</title>
        <authorList>
            <person name="Dillman A.R."/>
            <person name="Macchietto M."/>
            <person name="Porter C.F."/>
            <person name="Rogers A."/>
            <person name="Williams B."/>
            <person name="Antoshechkin I."/>
            <person name="Lee M.M."/>
            <person name="Goodwin Z."/>
            <person name="Lu X."/>
            <person name="Lewis E.E."/>
            <person name="Goodrich-Blair H."/>
            <person name="Stock S.P."/>
            <person name="Adams B.J."/>
            <person name="Sternberg P.W."/>
            <person name="Mortazavi A."/>
        </authorList>
    </citation>
    <scope>NUCLEOTIDE SEQUENCE [LARGE SCALE GENOMIC DNA]</scope>
    <source>
        <strain evidence="1 2">ALL</strain>
    </source>
</reference>
<proteinExistence type="predicted"/>